<dbReference type="AlphaFoldDB" id="A0A411YIT1"/>
<dbReference type="EMBL" id="CP036402">
    <property type="protein sequence ID" value="QBI21215.1"/>
    <property type="molecule type" value="Genomic_DNA"/>
</dbReference>
<dbReference type="Proteomes" id="UP000291469">
    <property type="component" value="Chromosome"/>
</dbReference>
<organism evidence="4 5">
    <name type="scientific">Egibacter rhizosphaerae</name>
    <dbReference type="NCBI Taxonomy" id="1670831"/>
    <lineage>
        <taxon>Bacteria</taxon>
        <taxon>Bacillati</taxon>
        <taxon>Actinomycetota</taxon>
        <taxon>Nitriliruptoria</taxon>
        <taxon>Egibacterales</taxon>
        <taxon>Egibacteraceae</taxon>
        <taxon>Egibacter</taxon>
    </lineage>
</organism>
<dbReference type="KEGG" id="erz:ER308_17665"/>
<name>A0A411YIT1_9ACTN</name>
<evidence type="ECO:0000256" key="2">
    <source>
        <dbReference type="SAM" id="Phobius"/>
    </source>
</evidence>
<keyword evidence="2" id="KW-0812">Transmembrane</keyword>
<protein>
    <recommendedName>
        <fullName evidence="3">Putative zinc-finger domain-containing protein</fullName>
    </recommendedName>
</protein>
<dbReference type="InterPro" id="IPR041916">
    <property type="entry name" value="Anti_sigma_zinc_sf"/>
</dbReference>
<evidence type="ECO:0000313" key="4">
    <source>
        <dbReference type="EMBL" id="QBI21215.1"/>
    </source>
</evidence>
<feature type="transmembrane region" description="Helical" evidence="2">
    <location>
        <begin position="82"/>
        <end position="101"/>
    </location>
</feature>
<proteinExistence type="predicted"/>
<accession>A0A411YIT1</accession>
<dbReference type="InterPro" id="IPR027383">
    <property type="entry name" value="Znf_put"/>
</dbReference>
<dbReference type="RefSeq" id="WP_131156208.1">
    <property type="nucleotide sequence ID" value="NZ_CP036402.1"/>
</dbReference>
<feature type="domain" description="Putative zinc-finger" evidence="3">
    <location>
        <begin position="8"/>
        <end position="38"/>
    </location>
</feature>
<dbReference type="OrthoDB" id="5197868at2"/>
<sequence length="180" mass="18993">MRDRCPSEEQLSARLDGAVASSTAQRLDAHVRNCGDCRACLEGLRAVRDTLRSLPPRQVPPEVLRNAAAAGERAELHRSHRVHAGVVAAALVAAVVAGAVVEQHLVVGGDRDMPADLMETRQEPHGDVELLRAAGVRSVSATGTILRSPERSEVEPATVEPVQVDELEADDAAPVGAGEP</sequence>
<dbReference type="Gene3D" id="1.10.10.1320">
    <property type="entry name" value="Anti-sigma factor, zinc-finger domain"/>
    <property type="match status" value="1"/>
</dbReference>
<gene>
    <name evidence="4" type="ORF">ER308_17665</name>
</gene>
<evidence type="ECO:0000256" key="1">
    <source>
        <dbReference type="SAM" id="MobiDB-lite"/>
    </source>
</evidence>
<keyword evidence="2" id="KW-0472">Membrane</keyword>
<feature type="region of interest" description="Disordered" evidence="1">
    <location>
        <begin position="142"/>
        <end position="180"/>
    </location>
</feature>
<keyword evidence="5" id="KW-1185">Reference proteome</keyword>
<keyword evidence="2" id="KW-1133">Transmembrane helix</keyword>
<dbReference type="Pfam" id="PF13490">
    <property type="entry name" value="zf-HC2"/>
    <property type="match status" value="1"/>
</dbReference>
<evidence type="ECO:0000313" key="5">
    <source>
        <dbReference type="Proteomes" id="UP000291469"/>
    </source>
</evidence>
<reference evidence="4 5" key="1">
    <citation type="submission" date="2019-01" db="EMBL/GenBank/DDBJ databases">
        <title>Egibacter rhizosphaerae EGI 80759T.</title>
        <authorList>
            <person name="Chen D.-D."/>
            <person name="Tian Y."/>
            <person name="Jiao J.-Y."/>
            <person name="Zhang X.-T."/>
            <person name="Zhang Y.-G."/>
            <person name="Zhang Y."/>
            <person name="Xiao M."/>
            <person name="Shu W.-S."/>
            <person name="Li W.-J."/>
        </authorList>
    </citation>
    <scope>NUCLEOTIDE SEQUENCE [LARGE SCALE GENOMIC DNA]</scope>
    <source>
        <strain evidence="4 5">EGI 80759</strain>
    </source>
</reference>
<evidence type="ECO:0000259" key="3">
    <source>
        <dbReference type="Pfam" id="PF13490"/>
    </source>
</evidence>